<feature type="domain" description="C2H2-type" evidence="1">
    <location>
        <begin position="5"/>
        <end position="25"/>
    </location>
</feature>
<protein>
    <recommendedName>
        <fullName evidence="1">C2H2-type domain-containing protein</fullName>
    </recommendedName>
</protein>
<dbReference type="InterPro" id="IPR013087">
    <property type="entry name" value="Znf_C2H2_type"/>
</dbReference>
<accession>A0ABX0KAU5</accession>
<proteinExistence type="predicted"/>
<dbReference type="Proteomes" id="UP000615326">
    <property type="component" value="Unassembled WGS sequence"/>
</dbReference>
<evidence type="ECO:0000313" key="3">
    <source>
        <dbReference type="Proteomes" id="UP000615326"/>
    </source>
</evidence>
<evidence type="ECO:0000313" key="2">
    <source>
        <dbReference type="EMBL" id="NHO32313.1"/>
    </source>
</evidence>
<reference evidence="2 3" key="1">
    <citation type="journal article" date="2020" name="Int. J. Syst. Evol. Microbiol.">
        <title>Novel acetic acid bacteria from cider fermentations: Acetobacter conturbans sp. nov. and Acetobacter fallax sp. nov.</title>
        <authorList>
            <person name="Sombolestani A.S."/>
            <person name="Cleenwerck I."/>
            <person name="Cnockaert M."/>
            <person name="Borremans W."/>
            <person name="Wieme A.D."/>
            <person name="De Vuyst L."/>
            <person name="Vandamme P."/>
        </authorList>
    </citation>
    <scope>NUCLEOTIDE SEQUENCE [LARGE SCALE GENOMIC DNA]</scope>
    <source>
        <strain evidence="2 3">LMG 1637</strain>
    </source>
</reference>
<evidence type="ECO:0000259" key="1">
    <source>
        <dbReference type="PROSITE" id="PS00028"/>
    </source>
</evidence>
<comment type="caution">
    <text evidence="2">The sequence shown here is derived from an EMBL/GenBank/DDBJ whole genome shotgun (WGS) entry which is preliminary data.</text>
</comment>
<gene>
    <name evidence="2" type="ORF">GOB84_07000</name>
</gene>
<name>A0ABX0KAU5_9PROT</name>
<dbReference type="PROSITE" id="PS00028">
    <property type="entry name" value="ZINC_FINGER_C2H2_1"/>
    <property type="match status" value="1"/>
</dbReference>
<dbReference type="EMBL" id="WOSW01000009">
    <property type="protein sequence ID" value="NHO32313.1"/>
    <property type="molecule type" value="Genomic_DNA"/>
</dbReference>
<keyword evidence="3" id="KW-1185">Reference proteome</keyword>
<sequence length="108" mass="11415">MANACGHCGMDVSGEAQRCQHRYDHIDPPPIQAIAARVAHYSVAAVGDVVVAIVRRRASGDVGCVHGGLHHSPADQSAAPFSALFTLWLPITTVVGLTSLPSHCHRSR</sequence>
<organism evidence="2 3">
    <name type="scientific">Acetobacter fallax</name>
    <dbReference type="NCBI Taxonomy" id="1737473"/>
    <lineage>
        <taxon>Bacteria</taxon>
        <taxon>Pseudomonadati</taxon>
        <taxon>Pseudomonadota</taxon>
        <taxon>Alphaproteobacteria</taxon>
        <taxon>Acetobacterales</taxon>
        <taxon>Acetobacteraceae</taxon>
        <taxon>Acetobacter</taxon>
    </lineage>
</organism>